<dbReference type="STRING" id="1423812.FD20_GL002488"/>
<dbReference type="Gene3D" id="1.10.357.10">
    <property type="entry name" value="Tetracycline Repressor, domain 2"/>
    <property type="match status" value="1"/>
</dbReference>
<comment type="caution">
    <text evidence="7">The sequence shown here is derived from an EMBL/GenBank/DDBJ whole genome shotgun (WGS) entry which is preliminary data.</text>
</comment>
<evidence type="ECO:0000256" key="4">
    <source>
        <dbReference type="ARBA" id="ARBA00023163"/>
    </source>
</evidence>
<gene>
    <name evidence="7" type="ORF">FD20_GL002488</name>
</gene>
<evidence type="ECO:0000259" key="6">
    <source>
        <dbReference type="PROSITE" id="PS50977"/>
    </source>
</evidence>
<proteinExistence type="predicted"/>
<evidence type="ECO:0000313" key="7">
    <source>
        <dbReference type="EMBL" id="KRL37950.1"/>
    </source>
</evidence>
<sequence length="212" mass="24162">MKPVKPTKETLSRTYILQIALDLLDQISLQKFTMRKLGQKMKVSPMAVYRYFPNQGALFDGVVELIWKKALVFKPSKVNDSWQAQVITLMSQLRQTLLEHPHILPLISTHPIVTKSEFMLIEKILTKLKTKGMDIQPTTVFLINSLTVYTLGFVWAEAIEPEDGGKADPKVMKELQDNSVLLSELLQALQTEQYTADQQFLMGLKALLNGWE</sequence>
<dbReference type="InterPro" id="IPR004111">
    <property type="entry name" value="Repressor_TetR_C"/>
</dbReference>
<name>A0A0R1Q0E1_9LACO</name>
<accession>A0A0R1Q0E1</accession>
<evidence type="ECO:0000313" key="8">
    <source>
        <dbReference type="Proteomes" id="UP000051155"/>
    </source>
</evidence>
<dbReference type="AlphaFoldDB" id="A0A0R1Q0E1"/>
<dbReference type="GO" id="GO:0003677">
    <property type="term" value="F:DNA binding"/>
    <property type="evidence" value="ECO:0007669"/>
    <property type="project" value="UniProtKB-UniRule"/>
</dbReference>
<evidence type="ECO:0000256" key="3">
    <source>
        <dbReference type="ARBA" id="ARBA00023125"/>
    </source>
</evidence>
<feature type="DNA-binding region" description="H-T-H motif" evidence="5">
    <location>
        <begin position="33"/>
        <end position="52"/>
    </location>
</feature>
<dbReference type="EMBL" id="AZEG01000008">
    <property type="protein sequence ID" value="KRL37950.1"/>
    <property type="molecule type" value="Genomic_DNA"/>
</dbReference>
<dbReference type="GO" id="GO:0045892">
    <property type="term" value="P:negative regulation of DNA-templated transcription"/>
    <property type="evidence" value="ECO:0007669"/>
    <property type="project" value="InterPro"/>
</dbReference>
<dbReference type="GO" id="GO:0046677">
    <property type="term" value="P:response to antibiotic"/>
    <property type="evidence" value="ECO:0007669"/>
    <property type="project" value="InterPro"/>
</dbReference>
<protein>
    <submittedName>
        <fullName evidence="7">Transcriptional regulator</fullName>
    </submittedName>
</protein>
<dbReference type="PROSITE" id="PS50977">
    <property type="entry name" value="HTH_TETR_2"/>
    <property type="match status" value="1"/>
</dbReference>
<feature type="domain" description="HTH tetR-type" evidence="6">
    <location>
        <begin position="10"/>
        <end position="70"/>
    </location>
</feature>
<dbReference type="PRINTS" id="PR00400">
    <property type="entry name" value="TETREPRESSOR"/>
</dbReference>
<dbReference type="Pfam" id="PF02909">
    <property type="entry name" value="TetR_C_1"/>
    <property type="match status" value="1"/>
</dbReference>
<organism evidence="7 8">
    <name type="scientific">Liquorilactobacillus uvarum DSM 19971</name>
    <dbReference type="NCBI Taxonomy" id="1423812"/>
    <lineage>
        <taxon>Bacteria</taxon>
        <taxon>Bacillati</taxon>
        <taxon>Bacillota</taxon>
        <taxon>Bacilli</taxon>
        <taxon>Lactobacillales</taxon>
        <taxon>Lactobacillaceae</taxon>
        <taxon>Liquorilactobacillus</taxon>
    </lineage>
</organism>
<reference evidence="7 8" key="1">
    <citation type="journal article" date="2015" name="Genome Announc.">
        <title>Expanding the biotechnology potential of lactobacilli through comparative genomics of 213 strains and associated genera.</title>
        <authorList>
            <person name="Sun Z."/>
            <person name="Harris H.M."/>
            <person name="McCann A."/>
            <person name="Guo C."/>
            <person name="Argimon S."/>
            <person name="Zhang W."/>
            <person name="Yang X."/>
            <person name="Jeffery I.B."/>
            <person name="Cooney J.C."/>
            <person name="Kagawa T.F."/>
            <person name="Liu W."/>
            <person name="Song Y."/>
            <person name="Salvetti E."/>
            <person name="Wrobel A."/>
            <person name="Rasinkangas P."/>
            <person name="Parkhill J."/>
            <person name="Rea M.C."/>
            <person name="O'Sullivan O."/>
            <person name="Ritari J."/>
            <person name="Douillard F.P."/>
            <person name="Paul Ross R."/>
            <person name="Yang R."/>
            <person name="Briner A.E."/>
            <person name="Felis G.E."/>
            <person name="de Vos W.M."/>
            <person name="Barrangou R."/>
            <person name="Klaenhammer T.R."/>
            <person name="Caufield P.W."/>
            <person name="Cui Y."/>
            <person name="Zhang H."/>
            <person name="O'Toole P.W."/>
        </authorList>
    </citation>
    <scope>NUCLEOTIDE SEQUENCE [LARGE SCALE GENOMIC DNA]</scope>
    <source>
        <strain evidence="7 8">DSM 19971</strain>
    </source>
</reference>
<keyword evidence="4" id="KW-0804">Transcription</keyword>
<dbReference type="SUPFAM" id="SSF46689">
    <property type="entry name" value="Homeodomain-like"/>
    <property type="match status" value="1"/>
</dbReference>
<dbReference type="RefSeq" id="WP_057736635.1">
    <property type="nucleotide sequence ID" value="NZ_AZEG01000008.1"/>
</dbReference>
<dbReference type="InterPro" id="IPR003012">
    <property type="entry name" value="Tet_transcr_reg_TetR"/>
</dbReference>
<dbReference type="PATRIC" id="fig|1423812.3.peg.2643"/>
<dbReference type="InterPro" id="IPR009057">
    <property type="entry name" value="Homeodomain-like_sf"/>
</dbReference>
<dbReference type="Pfam" id="PF00440">
    <property type="entry name" value="TetR_N"/>
    <property type="match status" value="1"/>
</dbReference>
<dbReference type="InterPro" id="IPR036271">
    <property type="entry name" value="Tet_transcr_reg_TetR-rel_C_sf"/>
</dbReference>
<keyword evidence="8" id="KW-1185">Reference proteome</keyword>
<dbReference type="SUPFAM" id="SSF48498">
    <property type="entry name" value="Tetracyclin repressor-like, C-terminal domain"/>
    <property type="match status" value="1"/>
</dbReference>
<dbReference type="InterPro" id="IPR001647">
    <property type="entry name" value="HTH_TetR"/>
</dbReference>
<dbReference type="OrthoDB" id="494991at2"/>
<keyword evidence="3 5" id="KW-0238">DNA-binding</keyword>
<keyword evidence="2" id="KW-0805">Transcription regulation</keyword>
<evidence type="ECO:0000256" key="5">
    <source>
        <dbReference type="PROSITE-ProRule" id="PRU00335"/>
    </source>
</evidence>
<keyword evidence="1" id="KW-0678">Repressor</keyword>
<dbReference type="Proteomes" id="UP000051155">
    <property type="component" value="Unassembled WGS sequence"/>
</dbReference>
<evidence type="ECO:0000256" key="2">
    <source>
        <dbReference type="ARBA" id="ARBA00023015"/>
    </source>
</evidence>
<evidence type="ECO:0000256" key="1">
    <source>
        <dbReference type="ARBA" id="ARBA00022491"/>
    </source>
</evidence>